<evidence type="ECO:0000256" key="5">
    <source>
        <dbReference type="PROSITE-ProRule" id="PRU00266"/>
    </source>
</evidence>
<dbReference type="InterPro" id="IPR036389">
    <property type="entry name" value="RNase_III_sf"/>
</dbReference>
<dbReference type="Pfam" id="PF00035">
    <property type="entry name" value="dsrm"/>
    <property type="match status" value="1"/>
</dbReference>
<evidence type="ECO:0000256" key="2">
    <source>
        <dbReference type="ARBA" id="ARBA00022759"/>
    </source>
</evidence>
<protein>
    <recommendedName>
        <fullName evidence="11">DRBM domain-containing protein</fullName>
    </recommendedName>
</protein>
<feature type="compositionally biased region" description="Polar residues" evidence="6">
    <location>
        <begin position="181"/>
        <end position="196"/>
    </location>
</feature>
<evidence type="ECO:0000256" key="1">
    <source>
        <dbReference type="ARBA" id="ARBA00022722"/>
    </source>
</evidence>
<accession>A0A8H4R3Q1</accession>
<comment type="caution">
    <text evidence="9">The sequence shown here is derived from an EMBL/GenBank/DDBJ whole genome shotgun (WGS) entry which is preliminary data.</text>
</comment>
<feature type="region of interest" description="Disordered" evidence="6">
    <location>
        <begin position="168"/>
        <end position="223"/>
    </location>
</feature>
<feature type="compositionally biased region" description="Pro residues" evidence="6">
    <location>
        <begin position="205"/>
        <end position="223"/>
    </location>
</feature>
<dbReference type="InterPro" id="IPR014720">
    <property type="entry name" value="dsRBD_dom"/>
</dbReference>
<evidence type="ECO:0000313" key="10">
    <source>
        <dbReference type="Proteomes" id="UP000521872"/>
    </source>
</evidence>
<dbReference type="EMBL" id="JAACJL010000001">
    <property type="protein sequence ID" value="KAF4622865.1"/>
    <property type="molecule type" value="Genomic_DNA"/>
</dbReference>
<evidence type="ECO:0000259" key="7">
    <source>
        <dbReference type="PROSITE" id="PS50137"/>
    </source>
</evidence>
<keyword evidence="3" id="KW-0378">Hydrolase</keyword>
<dbReference type="InterPro" id="IPR000999">
    <property type="entry name" value="RNase_III_dom"/>
</dbReference>
<keyword evidence="1" id="KW-0540">Nuclease</keyword>
<keyword evidence="2" id="KW-0255">Endonuclease</keyword>
<sequence length="299" mass="32751">MALPPLPRIDGDVDLMLDVHTHPSLRHPSTPPNPDYGDTTRLAELGSKVLDLAVTYHFLQERPFLDTETRKRRKEEILSPENLDNWLKQYGLKDKLRVAPSDMHILSDLQEMSTYFHVYVGALYIRNGLGLIQTWVSGLINPNLPVKLPSSSVPEHLSQVPASYQPSFGHQYGYAPPNPMASHQNSDGYGTSNMGSPMTGHYSASPPPPSGPPPPLPGNPPVSSPLSLVTLALVNQTASQKGYQVSYQAEQAGPPHQPTWSVRCFLNGTECGRGMGKSQKQAKEEAARQAWATMGWGPT</sequence>
<evidence type="ECO:0000256" key="4">
    <source>
        <dbReference type="ARBA" id="ARBA00022884"/>
    </source>
</evidence>
<dbReference type="Gene3D" id="3.30.160.20">
    <property type="match status" value="1"/>
</dbReference>
<evidence type="ECO:0000256" key="3">
    <source>
        <dbReference type="ARBA" id="ARBA00022801"/>
    </source>
</evidence>
<dbReference type="SMART" id="SM00535">
    <property type="entry name" value="RIBOc"/>
    <property type="match status" value="1"/>
</dbReference>
<dbReference type="CDD" id="cd10845">
    <property type="entry name" value="DSRM_RNAse_III_family"/>
    <property type="match status" value="1"/>
</dbReference>
<reference evidence="9 10" key="1">
    <citation type="submission" date="2019-12" db="EMBL/GenBank/DDBJ databases">
        <authorList>
            <person name="Floudas D."/>
            <person name="Bentzer J."/>
            <person name="Ahren D."/>
            <person name="Johansson T."/>
            <person name="Persson P."/>
            <person name="Tunlid A."/>
        </authorList>
    </citation>
    <scope>NUCLEOTIDE SEQUENCE [LARGE SCALE GENOMIC DNA]</scope>
    <source>
        <strain evidence="9 10">CBS 102.39</strain>
    </source>
</reference>
<proteinExistence type="predicted"/>
<dbReference type="PROSITE" id="PS50137">
    <property type="entry name" value="DS_RBD"/>
    <property type="match status" value="1"/>
</dbReference>
<evidence type="ECO:0008006" key="11">
    <source>
        <dbReference type="Google" id="ProtNLM"/>
    </source>
</evidence>
<feature type="domain" description="DRBM" evidence="7">
    <location>
        <begin position="229"/>
        <end position="296"/>
    </location>
</feature>
<dbReference type="Pfam" id="PF00636">
    <property type="entry name" value="Ribonuclease_3"/>
    <property type="match status" value="1"/>
</dbReference>
<gene>
    <name evidence="9" type="ORF">D9613_002255</name>
</gene>
<dbReference type="Proteomes" id="UP000521872">
    <property type="component" value="Unassembled WGS sequence"/>
</dbReference>
<dbReference type="GO" id="GO:0006396">
    <property type="term" value="P:RNA processing"/>
    <property type="evidence" value="ECO:0007669"/>
    <property type="project" value="InterPro"/>
</dbReference>
<keyword evidence="10" id="KW-1185">Reference proteome</keyword>
<dbReference type="GO" id="GO:0004525">
    <property type="term" value="F:ribonuclease III activity"/>
    <property type="evidence" value="ECO:0007669"/>
    <property type="project" value="InterPro"/>
</dbReference>
<dbReference type="PANTHER" id="PTHR11207:SF0">
    <property type="entry name" value="RIBONUCLEASE 3"/>
    <property type="match status" value="1"/>
</dbReference>
<keyword evidence="4 5" id="KW-0694">RNA-binding</keyword>
<dbReference type="PROSITE" id="PS50142">
    <property type="entry name" value="RNASE_3_2"/>
    <property type="match status" value="1"/>
</dbReference>
<evidence type="ECO:0000259" key="8">
    <source>
        <dbReference type="PROSITE" id="PS50142"/>
    </source>
</evidence>
<dbReference type="Gene3D" id="1.10.1520.10">
    <property type="entry name" value="Ribonuclease III domain"/>
    <property type="match status" value="1"/>
</dbReference>
<dbReference type="SMART" id="SM00358">
    <property type="entry name" value="DSRM"/>
    <property type="match status" value="1"/>
</dbReference>
<dbReference type="GO" id="GO:0005634">
    <property type="term" value="C:nucleus"/>
    <property type="evidence" value="ECO:0007669"/>
    <property type="project" value="TreeGrafter"/>
</dbReference>
<dbReference type="GO" id="GO:0010468">
    <property type="term" value="P:regulation of gene expression"/>
    <property type="evidence" value="ECO:0007669"/>
    <property type="project" value="TreeGrafter"/>
</dbReference>
<evidence type="ECO:0000313" key="9">
    <source>
        <dbReference type="EMBL" id="KAF4622865.1"/>
    </source>
</evidence>
<dbReference type="AlphaFoldDB" id="A0A8H4R3Q1"/>
<name>A0A8H4R3Q1_9AGAR</name>
<evidence type="ECO:0000256" key="6">
    <source>
        <dbReference type="SAM" id="MobiDB-lite"/>
    </source>
</evidence>
<dbReference type="GO" id="GO:0003725">
    <property type="term" value="F:double-stranded RNA binding"/>
    <property type="evidence" value="ECO:0007669"/>
    <property type="project" value="TreeGrafter"/>
</dbReference>
<feature type="domain" description="RNase III" evidence="8">
    <location>
        <begin position="8"/>
        <end position="128"/>
    </location>
</feature>
<dbReference type="SUPFAM" id="SSF54768">
    <property type="entry name" value="dsRNA-binding domain-like"/>
    <property type="match status" value="1"/>
</dbReference>
<dbReference type="SUPFAM" id="SSF69065">
    <property type="entry name" value="RNase III domain-like"/>
    <property type="match status" value="1"/>
</dbReference>
<organism evidence="9 10">
    <name type="scientific">Agrocybe pediades</name>
    <dbReference type="NCBI Taxonomy" id="84607"/>
    <lineage>
        <taxon>Eukaryota</taxon>
        <taxon>Fungi</taxon>
        <taxon>Dikarya</taxon>
        <taxon>Basidiomycota</taxon>
        <taxon>Agaricomycotina</taxon>
        <taxon>Agaricomycetes</taxon>
        <taxon>Agaricomycetidae</taxon>
        <taxon>Agaricales</taxon>
        <taxon>Agaricineae</taxon>
        <taxon>Strophariaceae</taxon>
        <taxon>Agrocybe</taxon>
    </lineage>
</organism>
<dbReference type="CDD" id="cd00593">
    <property type="entry name" value="RIBOc"/>
    <property type="match status" value="1"/>
</dbReference>
<dbReference type="PANTHER" id="PTHR11207">
    <property type="entry name" value="RIBONUCLEASE III"/>
    <property type="match status" value="1"/>
</dbReference>